<dbReference type="SUPFAM" id="SSF54160">
    <property type="entry name" value="Chromo domain-like"/>
    <property type="match status" value="1"/>
</dbReference>
<comment type="subcellular location">
    <subcellularLocation>
        <location evidence="1">Nucleus</location>
    </subcellularLocation>
</comment>
<proteinExistence type="predicted"/>
<evidence type="ECO:0000256" key="2">
    <source>
        <dbReference type="SAM" id="MobiDB-lite"/>
    </source>
</evidence>
<dbReference type="SMART" id="SM00298">
    <property type="entry name" value="CHROMO"/>
    <property type="match status" value="1"/>
</dbReference>
<reference evidence="4 5" key="1">
    <citation type="submission" date="2022-01" db="EMBL/GenBank/DDBJ databases">
        <title>A high-quality chromosome-level genome assembly of rohu carp, Labeo rohita.</title>
        <authorList>
            <person name="Arick M.A. II"/>
            <person name="Hsu C.-Y."/>
            <person name="Magbanua Z."/>
            <person name="Pechanova O."/>
            <person name="Grover C."/>
            <person name="Miller E."/>
            <person name="Thrash A."/>
            <person name="Ezzel L."/>
            <person name="Alam S."/>
            <person name="Benzie J."/>
            <person name="Hamilton M."/>
            <person name="Karsi A."/>
            <person name="Lawrence M.L."/>
            <person name="Peterson D.G."/>
        </authorList>
    </citation>
    <scope>NUCLEOTIDE SEQUENCE [LARGE SCALE GENOMIC DNA]</scope>
    <source>
        <strain evidence="5">BAU-BD-2019</strain>
        <tissue evidence="4">Blood</tissue>
    </source>
</reference>
<dbReference type="Proteomes" id="UP000830375">
    <property type="component" value="Unassembled WGS sequence"/>
</dbReference>
<evidence type="ECO:0000313" key="4">
    <source>
        <dbReference type="EMBL" id="KAI2653824.1"/>
    </source>
</evidence>
<accession>A0ABQ8LT49</accession>
<dbReference type="EMBL" id="JACTAM010000018">
    <property type="protein sequence ID" value="KAI2653824.1"/>
    <property type="molecule type" value="Genomic_DNA"/>
</dbReference>
<dbReference type="InterPro" id="IPR000953">
    <property type="entry name" value="Chromo/chromo_shadow_dom"/>
</dbReference>
<comment type="caution">
    <text evidence="4">The sequence shown here is derived from an EMBL/GenBank/DDBJ whole genome shotgun (WGS) entry which is preliminary data.</text>
</comment>
<feature type="compositionally biased region" description="Basic residues" evidence="2">
    <location>
        <begin position="115"/>
        <end position="133"/>
    </location>
</feature>
<keyword evidence="5" id="KW-1185">Reference proteome</keyword>
<dbReference type="PROSITE" id="PS50013">
    <property type="entry name" value="CHROMO_2"/>
    <property type="match status" value="1"/>
</dbReference>
<feature type="compositionally biased region" description="Polar residues" evidence="2">
    <location>
        <begin position="134"/>
        <end position="146"/>
    </location>
</feature>
<protein>
    <recommendedName>
        <fullName evidence="3">Chromo domain-containing protein</fullName>
    </recommendedName>
</protein>
<dbReference type="Gene3D" id="2.40.50.40">
    <property type="match status" value="1"/>
</dbReference>
<evidence type="ECO:0000256" key="1">
    <source>
        <dbReference type="ARBA" id="ARBA00004123"/>
    </source>
</evidence>
<dbReference type="Pfam" id="PF00385">
    <property type="entry name" value="Chromo"/>
    <property type="match status" value="1"/>
</dbReference>
<feature type="region of interest" description="Disordered" evidence="2">
    <location>
        <begin position="108"/>
        <end position="159"/>
    </location>
</feature>
<dbReference type="InterPro" id="IPR016197">
    <property type="entry name" value="Chromo-like_dom_sf"/>
</dbReference>
<dbReference type="InterPro" id="IPR023780">
    <property type="entry name" value="Chromo_domain"/>
</dbReference>
<organism evidence="4 5">
    <name type="scientific">Labeo rohita</name>
    <name type="common">Indian major carp</name>
    <name type="synonym">Cyprinus rohita</name>
    <dbReference type="NCBI Taxonomy" id="84645"/>
    <lineage>
        <taxon>Eukaryota</taxon>
        <taxon>Metazoa</taxon>
        <taxon>Chordata</taxon>
        <taxon>Craniata</taxon>
        <taxon>Vertebrata</taxon>
        <taxon>Euteleostomi</taxon>
        <taxon>Actinopterygii</taxon>
        <taxon>Neopterygii</taxon>
        <taxon>Teleostei</taxon>
        <taxon>Ostariophysi</taxon>
        <taxon>Cypriniformes</taxon>
        <taxon>Cyprinidae</taxon>
        <taxon>Labeoninae</taxon>
        <taxon>Labeonini</taxon>
        <taxon>Labeo</taxon>
    </lineage>
</organism>
<name>A0ABQ8LT49_LABRO</name>
<sequence>MIRQTTPFSFRLAFPNHYHISPIFHVSLLRPAAGPSEEGEEVSGDQGPQPIMVDGEKVYQVRDLIDSRRRGRILQYLVNWEGYGPEERSLVNADNILDANLVEEFHRTNTDRPAPRLRGRTRHRLPPRARSRSQGRGSVTETNSVIPPSDHQRALSPEY</sequence>
<feature type="domain" description="Chromo" evidence="3">
    <location>
        <begin position="59"/>
        <end position="117"/>
    </location>
</feature>
<evidence type="ECO:0000259" key="3">
    <source>
        <dbReference type="PROSITE" id="PS50013"/>
    </source>
</evidence>
<gene>
    <name evidence="4" type="ORF">H4Q32_014177</name>
</gene>
<evidence type="ECO:0000313" key="5">
    <source>
        <dbReference type="Proteomes" id="UP000830375"/>
    </source>
</evidence>